<dbReference type="SUPFAM" id="SSF53383">
    <property type="entry name" value="PLP-dependent transferases"/>
    <property type="match status" value="1"/>
</dbReference>
<evidence type="ECO:0000256" key="8">
    <source>
        <dbReference type="ARBA" id="ARBA00022898"/>
    </source>
</evidence>
<dbReference type="PANTHER" id="PTHR23133:SF2">
    <property type="entry name" value="IMIDAZOLEGLYCEROL-PHOSPHATE DEHYDRATASE"/>
    <property type="match status" value="1"/>
</dbReference>
<dbReference type="InterPro" id="IPR020565">
    <property type="entry name" value="ImidazoleglycerP_deHydtase_CS"/>
</dbReference>
<dbReference type="EMBL" id="BAABBM010000001">
    <property type="protein sequence ID" value="GAA3890557.1"/>
    <property type="molecule type" value="Genomic_DNA"/>
</dbReference>
<dbReference type="Pfam" id="PF00155">
    <property type="entry name" value="Aminotran_1_2"/>
    <property type="match status" value="1"/>
</dbReference>
<proteinExistence type="inferred from homology"/>
<evidence type="ECO:0000313" key="16">
    <source>
        <dbReference type="EMBL" id="GAA3890557.1"/>
    </source>
</evidence>
<dbReference type="CDD" id="cd00609">
    <property type="entry name" value="AAT_like"/>
    <property type="match status" value="1"/>
</dbReference>
<evidence type="ECO:0000256" key="14">
    <source>
        <dbReference type="RuleBase" id="RU003693"/>
    </source>
</evidence>
<dbReference type="PROSITE" id="PS00954">
    <property type="entry name" value="IGP_DEHYDRATASE_1"/>
    <property type="match status" value="1"/>
</dbReference>
<evidence type="ECO:0000256" key="2">
    <source>
        <dbReference type="ARBA" id="ARBA00005011"/>
    </source>
</evidence>
<evidence type="ECO:0000256" key="6">
    <source>
        <dbReference type="ARBA" id="ARBA00022605"/>
    </source>
</evidence>
<accession>A0ABP7KZ77</accession>
<reference evidence="17" key="1">
    <citation type="journal article" date="2019" name="Int. J. Syst. Evol. Microbiol.">
        <title>The Global Catalogue of Microorganisms (GCM) 10K type strain sequencing project: providing services to taxonomists for standard genome sequencing and annotation.</title>
        <authorList>
            <consortium name="The Broad Institute Genomics Platform"/>
            <consortium name="The Broad Institute Genome Sequencing Center for Infectious Disease"/>
            <person name="Wu L."/>
            <person name="Ma J."/>
        </authorList>
    </citation>
    <scope>NUCLEOTIDE SEQUENCE [LARGE SCALE GENOMIC DNA]</scope>
    <source>
        <strain evidence="17">JCM 17543</strain>
    </source>
</reference>
<sequence length="554" mass="59335">MTSLAARLARPEILDLKPFDIAAEANAAFGADAIKLDANENPYPPLSSGPLAAAINRYPEPQPHRLRASMAALYGVEPDALVVTRGADDAIDMLVRAFCRPGIDAIAITAPTFTAYEHFARLQGARVIEVPLAKNFDFSADGFVAALTHQADVKLAFICSPNNPTGNEVDPALVLQVAAALPQTIIVLDEAYLDFSDTPSLAVEAAKRANLVVLKTLSKAFGLAGARIGCAIANPELVAIAARALPPYPLPSPSVEAAMATLAPARQAIHQDRIARIKAERDRLAGLLVASPIVKSVRNGGGNFLFLQVEDAEALASKLRALGIRVRFRPNAAPGAVRLTIGTEAENDVALSAFGVRNQSRPVRRAELARDTKETKIAVAVNLDRSLPRRVMTGIPFYDHMLDQVAAHGDFSLVLSCDGDLEIDAHHSIEDCAIALGSALSQALGERRGIGRFGFALPMDEAEAQVLIDLSGRPFSRFDGKFEASHIGAYPTEMTEHVFRSFSDSMRSAIHVRVEGGNDHHKTEACFKAFGRALRQAIRPEADSDMLPSTKGIL</sequence>
<evidence type="ECO:0000256" key="10">
    <source>
        <dbReference type="ARBA" id="ARBA00023239"/>
    </source>
</evidence>
<keyword evidence="10 12" id="KW-0456">Lyase</keyword>
<dbReference type="NCBIfam" id="NF002111">
    <property type="entry name" value="PRK00951.2-1"/>
    <property type="match status" value="1"/>
</dbReference>
<keyword evidence="5" id="KW-0032">Aminotransferase</keyword>
<dbReference type="Gene3D" id="3.30.230.40">
    <property type="entry name" value="Imidazole glycerol phosphate dehydratase, domain 1"/>
    <property type="match status" value="2"/>
</dbReference>
<evidence type="ECO:0000256" key="1">
    <source>
        <dbReference type="ARBA" id="ARBA00001933"/>
    </source>
</evidence>
<dbReference type="InterPro" id="IPR005861">
    <property type="entry name" value="HisP_aminotrans"/>
</dbReference>
<comment type="similarity">
    <text evidence="12 13">Belongs to the imidazoleglycerol-phosphate dehydratase family.</text>
</comment>
<keyword evidence="9 12" id="KW-0368">Histidine biosynthesis</keyword>
<organism evidence="16 17">
    <name type="scientific">Sphingomonas limnosediminicola</name>
    <dbReference type="NCBI Taxonomy" id="940133"/>
    <lineage>
        <taxon>Bacteria</taxon>
        <taxon>Pseudomonadati</taxon>
        <taxon>Pseudomonadota</taxon>
        <taxon>Alphaproteobacteria</taxon>
        <taxon>Sphingomonadales</taxon>
        <taxon>Sphingomonadaceae</taxon>
        <taxon>Sphingomonas</taxon>
    </lineage>
</organism>
<dbReference type="InterPro" id="IPR001917">
    <property type="entry name" value="Aminotrans_II_pyridoxalP_BS"/>
</dbReference>
<keyword evidence="6 12" id="KW-0028">Amino-acid biosynthesis</keyword>
<evidence type="ECO:0000256" key="9">
    <source>
        <dbReference type="ARBA" id="ARBA00023102"/>
    </source>
</evidence>
<dbReference type="EC" id="4.2.1.19" evidence="12 13"/>
<dbReference type="PANTHER" id="PTHR23133">
    <property type="entry name" value="IMIDAZOLEGLYCEROL-PHOSPHATE DEHYDRATASE HIS7"/>
    <property type="match status" value="1"/>
</dbReference>
<evidence type="ECO:0000256" key="11">
    <source>
        <dbReference type="ARBA" id="ARBA00047481"/>
    </source>
</evidence>
<evidence type="ECO:0000256" key="5">
    <source>
        <dbReference type="ARBA" id="ARBA00022576"/>
    </source>
</evidence>
<comment type="cofactor">
    <cofactor evidence="1 14">
        <name>pyridoxal 5'-phosphate</name>
        <dbReference type="ChEBI" id="CHEBI:597326"/>
    </cofactor>
</comment>
<dbReference type="InterPro" id="IPR015422">
    <property type="entry name" value="PyrdxlP-dep_Trfase_small"/>
</dbReference>
<dbReference type="HAMAP" id="MF_00076">
    <property type="entry name" value="HisB"/>
    <property type="match status" value="1"/>
</dbReference>
<dbReference type="InterPro" id="IPR004839">
    <property type="entry name" value="Aminotransferase_I/II_large"/>
</dbReference>
<comment type="pathway">
    <text evidence="3 12 13">Amino-acid biosynthesis; L-histidine biosynthesis; L-histidine from 5-phospho-alpha-D-ribose 1-diphosphate: step 6/9.</text>
</comment>
<dbReference type="Proteomes" id="UP001500827">
    <property type="component" value="Unassembled WGS sequence"/>
</dbReference>
<dbReference type="PROSITE" id="PS00599">
    <property type="entry name" value="AA_TRANSFER_CLASS_2"/>
    <property type="match status" value="1"/>
</dbReference>
<keyword evidence="8 14" id="KW-0663">Pyridoxal phosphate</keyword>
<dbReference type="InterPro" id="IPR020568">
    <property type="entry name" value="Ribosomal_Su5_D2-typ_SF"/>
</dbReference>
<dbReference type="RefSeq" id="WP_344698309.1">
    <property type="nucleotide sequence ID" value="NZ_BAABBM010000001.1"/>
</dbReference>
<dbReference type="InterPro" id="IPR000807">
    <property type="entry name" value="ImidazoleglycerolP_deHydtase"/>
</dbReference>
<name>A0ABP7KZ77_9SPHN</name>
<feature type="domain" description="Aminotransferase class I/classII large" evidence="15">
    <location>
        <begin position="33"/>
        <end position="353"/>
    </location>
</feature>
<evidence type="ECO:0000256" key="3">
    <source>
        <dbReference type="ARBA" id="ARBA00005047"/>
    </source>
</evidence>
<comment type="catalytic activity">
    <reaction evidence="11">
        <text>L-histidinol phosphate + 2-oxoglutarate = 3-(imidazol-4-yl)-2-oxopropyl phosphate + L-glutamate</text>
        <dbReference type="Rhea" id="RHEA:23744"/>
        <dbReference type="ChEBI" id="CHEBI:16810"/>
        <dbReference type="ChEBI" id="CHEBI:29985"/>
        <dbReference type="ChEBI" id="CHEBI:57766"/>
        <dbReference type="ChEBI" id="CHEBI:57980"/>
        <dbReference type="EC" id="2.6.1.9"/>
    </reaction>
</comment>
<keyword evidence="17" id="KW-1185">Reference proteome</keyword>
<evidence type="ECO:0000256" key="12">
    <source>
        <dbReference type="HAMAP-Rule" id="MF_00076"/>
    </source>
</evidence>
<evidence type="ECO:0000259" key="15">
    <source>
        <dbReference type="Pfam" id="PF00155"/>
    </source>
</evidence>
<dbReference type="CDD" id="cd07914">
    <property type="entry name" value="IGPD"/>
    <property type="match status" value="1"/>
</dbReference>
<evidence type="ECO:0000256" key="4">
    <source>
        <dbReference type="ARBA" id="ARBA00011738"/>
    </source>
</evidence>
<gene>
    <name evidence="12" type="primary">hisB</name>
    <name evidence="16" type="ORF">GCM10022276_07070</name>
</gene>
<evidence type="ECO:0000313" key="17">
    <source>
        <dbReference type="Proteomes" id="UP001500827"/>
    </source>
</evidence>
<evidence type="ECO:0000256" key="7">
    <source>
        <dbReference type="ARBA" id="ARBA00022679"/>
    </source>
</evidence>
<dbReference type="PROSITE" id="PS00955">
    <property type="entry name" value="IGP_DEHYDRATASE_2"/>
    <property type="match status" value="1"/>
</dbReference>
<comment type="similarity">
    <text evidence="14">Belongs to the class-II pyridoxal-phosphate-dependent aminotransferase family.</text>
</comment>
<dbReference type="SUPFAM" id="SSF54211">
    <property type="entry name" value="Ribosomal protein S5 domain 2-like"/>
    <property type="match status" value="2"/>
</dbReference>
<dbReference type="InterPro" id="IPR015421">
    <property type="entry name" value="PyrdxlP-dep_Trfase_major"/>
</dbReference>
<protein>
    <recommendedName>
        <fullName evidence="12 13">Imidazoleglycerol-phosphate dehydratase</fullName>
        <shortName evidence="12">IGPD</shortName>
        <ecNumber evidence="12 13">4.2.1.19</ecNumber>
    </recommendedName>
</protein>
<keyword evidence="7" id="KW-0808">Transferase</keyword>
<dbReference type="NCBIfam" id="TIGR01141">
    <property type="entry name" value="hisC"/>
    <property type="match status" value="1"/>
</dbReference>
<comment type="catalytic activity">
    <reaction evidence="12 13">
        <text>D-erythro-1-(imidazol-4-yl)glycerol 3-phosphate = 3-(imidazol-4-yl)-2-oxopropyl phosphate + H2O</text>
        <dbReference type="Rhea" id="RHEA:11040"/>
        <dbReference type="ChEBI" id="CHEBI:15377"/>
        <dbReference type="ChEBI" id="CHEBI:57766"/>
        <dbReference type="ChEBI" id="CHEBI:58278"/>
        <dbReference type="EC" id="4.2.1.19"/>
    </reaction>
</comment>
<comment type="caution">
    <text evidence="16">The sequence shown here is derived from an EMBL/GenBank/DDBJ whole genome shotgun (WGS) entry which is preliminary data.</text>
</comment>
<dbReference type="Gene3D" id="3.40.640.10">
    <property type="entry name" value="Type I PLP-dependent aspartate aminotransferase-like (Major domain)"/>
    <property type="match status" value="1"/>
</dbReference>
<dbReference type="Gene3D" id="3.90.1150.10">
    <property type="entry name" value="Aspartate Aminotransferase, domain 1"/>
    <property type="match status" value="1"/>
</dbReference>
<dbReference type="InterPro" id="IPR038494">
    <property type="entry name" value="IGPD_sf"/>
</dbReference>
<keyword evidence="12" id="KW-0963">Cytoplasm</keyword>
<comment type="pathway">
    <text evidence="2">Amino-acid biosynthesis; L-histidine biosynthesis; L-histidine from 5-phospho-alpha-D-ribose 1-diphosphate: step 7/9.</text>
</comment>
<comment type="subunit">
    <text evidence="4">Homodimer.</text>
</comment>
<comment type="subcellular location">
    <subcellularLocation>
        <location evidence="12 13">Cytoplasm</location>
    </subcellularLocation>
</comment>
<evidence type="ECO:0000256" key="13">
    <source>
        <dbReference type="RuleBase" id="RU000599"/>
    </source>
</evidence>
<dbReference type="InterPro" id="IPR015424">
    <property type="entry name" value="PyrdxlP-dep_Trfase"/>
</dbReference>
<dbReference type="Pfam" id="PF00475">
    <property type="entry name" value="IGPD"/>
    <property type="match status" value="1"/>
</dbReference>